<feature type="region of interest" description="Disordered" evidence="1">
    <location>
        <begin position="175"/>
        <end position="235"/>
    </location>
</feature>
<evidence type="ECO:0000313" key="2">
    <source>
        <dbReference type="Ensembl" id="ENSDCDP00010015318.1"/>
    </source>
</evidence>
<keyword evidence="3" id="KW-1185">Reference proteome</keyword>
<evidence type="ECO:0000256" key="1">
    <source>
        <dbReference type="SAM" id="MobiDB-lite"/>
    </source>
</evidence>
<dbReference type="Pfam" id="PF06413">
    <property type="entry name" value="Neugrin"/>
    <property type="match status" value="1"/>
</dbReference>
<feature type="compositionally biased region" description="Polar residues" evidence="1">
    <location>
        <begin position="197"/>
        <end position="228"/>
    </location>
</feature>
<dbReference type="Ensembl" id="ENSDCDT00010016168.1">
    <property type="protein sequence ID" value="ENSDCDP00010015318.1"/>
    <property type="gene ID" value="ENSDCDG00010007014.1"/>
</dbReference>
<sequence length="287" mass="31955">MSLPTRVIHCLASKLGGFPGWSYRPASRDARRWSQRHGDSDPGGLDLEGVEDKIEAIVGIEKRRLKSERFHRIRRGLGPRGPPERKLTWDAIQQIRYLKQESPEHWTLERLAEGFSVSQEEALRVLRSKFVPRPERRLKQDTVALARNKQLSLSGGQRRQLPGGIPATTLASGTEASLVPASSQGPVLVREEGSTGGLTSVSPRSSQPSNALVNSSQSSTLPEGQLQQKVPEGQVELKKGEDEVWDGVVFSEKELEDLSQNLSEKPSPAVQKGREFYDKDDNFLYRV</sequence>
<dbReference type="GO" id="GO:0005634">
    <property type="term" value="C:nucleus"/>
    <property type="evidence" value="ECO:0007669"/>
    <property type="project" value="TreeGrafter"/>
</dbReference>
<organism evidence="2 3">
    <name type="scientific">Denticeps clupeoides</name>
    <name type="common">denticle herring</name>
    <dbReference type="NCBI Taxonomy" id="299321"/>
    <lineage>
        <taxon>Eukaryota</taxon>
        <taxon>Metazoa</taxon>
        <taxon>Chordata</taxon>
        <taxon>Craniata</taxon>
        <taxon>Vertebrata</taxon>
        <taxon>Euteleostomi</taxon>
        <taxon>Actinopterygii</taxon>
        <taxon>Neopterygii</taxon>
        <taxon>Teleostei</taxon>
        <taxon>Clupei</taxon>
        <taxon>Clupeiformes</taxon>
        <taxon>Denticipitoidei</taxon>
        <taxon>Denticipitidae</taxon>
        <taxon>Denticeps</taxon>
    </lineage>
</organism>
<dbReference type="InterPro" id="IPR010487">
    <property type="entry name" value="NGRN/Rrg9"/>
</dbReference>
<dbReference type="PANTHER" id="PTHR13475">
    <property type="entry name" value="NEUGRIN"/>
    <property type="match status" value="1"/>
</dbReference>
<reference evidence="2" key="3">
    <citation type="submission" date="2025-09" db="UniProtKB">
        <authorList>
            <consortium name="Ensembl"/>
        </authorList>
    </citation>
    <scope>IDENTIFICATION</scope>
</reference>
<gene>
    <name evidence="2" type="primary">NGRN</name>
</gene>
<dbReference type="AlphaFoldDB" id="A0AAY4B2U6"/>
<evidence type="ECO:0000313" key="3">
    <source>
        <dbReference type="Proteomes" id="UP000694580"/>
    </source>
</evidence>
<evidence type="ECO:0008006" key="4">
    <source>
        <dbReference type="Google" id="ProtNLM"/>
    </source>
</evidence>
<feature type="compositionally biased region" description="Polar residues" evidence="1">
    <location>
        <begin position="175"/>
        <end position="185"/>
    </location>
</feature>
<dbReference type="PANTHER" id="PTHR13475:SF3">
    <property type="entry name" value="NEUGRIN"/>
    <property type="match status" value="1"/>
</dbReference>
<reference evidence="2" key="2">
    <citation type="submission" date="2025-08" db="UniProtKB">
        <authorList>
            <consortium name="Ensembl"/>
        </authorList>
    </citation>
    <scope>IDENTIFICATION</scope>
</reference>
<dbReference type="GeneTree" id="ENSGT00390000014472"/>
<proteinExistence type="predicted"/>
<name>A0AAY4B2U6_9TELE</name>
<protein>
    <recommendedName>
        <fullName evidence="4">Neugrin</fullName>
    </recommendedName>
</protein>
<accession>A0AAY4B2U6</accession>
<dbReference type="Proteomes" id="UP000694580">
    <property type="component" value="Chromosome 10"/>
</dbReference>
<reference evidence="2 3" key="1">
    <citation type="submission" date="2020-06" db="EMBL/GenBank/DDBJ databases">
        <authorList>
            <consortium name="Wellcome Sanger Institute Data Sharing"/>
        </authorList>
    </citation>
    <scope>NUCLEOTIDE SEQUENCE [LARGE SCALE GENOMIC DNA]</scope>
</reference>